<dbReference type="Proteomes" id="UP000287033">
    <property type="component" value="Unassembled WGS sequence"/>
</dbReference>
<feature type="domain" description="PHD-type" evidence="7">
    <location>
        <begin position="362"/>
        <end position="409"/>
    </location>
</feature>
<evidence type="ECO:0000256" key="6">
    <source>
        <dbReference type="SAM" id="SignalP"/>
    </source>
</evidence>
<proteinExistence type="predicted"/>
<evidence type="ECO:0000256" key="2">
    <source>
        <dbReference type="ARBA" id="ARBA00022771"/>
    </source>
</evidence>
<sequence length="548" mass="59732">MLALSCAFSLSLCYMKLAVRSCPVGSTKPIPLIKAPSQSIAISVVPSKNPITMVTAHINGQKMASTDPPQMAPVNLQTTNKLAGSNLNSTGRRVPETSNSQTLGTITAVPIKVPQVSSLQRLAGQGPAVLPQVRPKTLIPDSLSVTLCRDQTSSQPQSLQKATVVSIKNPSPALPTANNTVNHVQTPTGQTQHFADSPLVSTPISSAGVAFAIISASPNNGSSVSSSTVSLTSDTISVQPLLLSTDKVLIIQPQSQTQTEHLTEKRKTSGEQSQGHLSTKSKREENPEKLAFMVSLGLVTTEHLEEIQSRRQERKRRSTANPTYSGLFEPERKRIATSYLNGSLYVSTRANEDLCWKDDIHEDYCTVCKRSGQLLLCDTCSRVYHLECLEPPLKTIPKGVWVCPRCQEKVLKKEDNVSWPGTLAIVHSYLAHKAVKEEEKRKLLKRGSELKSEHEQLEMKDRLLNNAVTKCLELKTNLIAKQKGTQASLERVKTLIRLMQSEQVIQVTMMTTTATSRASPLVSLPWIKPSAAVGTTPATLKQQSQGKN</sequence>
<feature type="region of interest" description="Disordered" evidence="5">
    <location>
        <begin position="306"/>
        <end position="325"/>
    </location>
</feature>
<dbReference type="InterPro" id="IPR019786">
    <property type="entry name" value="Zinc_finger_PHD-type_CS"/>
</dbReference>
<dbReference type="PANTHER" id="PTHR24102">
    <property type="entry name" value="PHD FINGER PROTEIN"/>
    <property type="match status" value="1"/>
</dbReference>
<dbReference type="SMART" id="SM00249">
    <property type="entry name" value="PHD"/>
    <property type="match status" value="1"/>
</dbReference>
<dbReference type="InterPro" id="IPR019787">
    <property type="entry name" value="Znf_PHD-finger"/>
</dbReference>
<dbReference type="InterPro" id="IPR001965">
    <property type="entry name" value="Znf_PHD"/>
</dbReference>
<reference evidence="8 9" key="1">
    <citation type="journal article" date="2018" name="Nat. Ecol. Evol.">
        <title>Shark genomes provide insights into elasmobranch evolution and the origin of vertebrates.</title>
        <authorList>
            <person name="Hara Y"/>
            <person name="Yamaguchi K"/>
            <person name="Onimaru K"/>
            <person name="Kadota M"/>
            <person name="Koyanagi M"/>
            <person name="Keeley SD"/>
            <person name="Tatsumi K"/>
            <person name="Tanaka K"/>
            <person name="Motone F"/>
            <person name="Kageyama Y"/>
            <person name="Nozu R"/>
            <person name="Adachi N"/>
            <person name="Nishimura O"/>
            <person name="Nakagawa R"/>
            <person name="Tanegashima C"/>
            <person name="Kiyatake I"/>
            <person name="Matsumoto R"/>
            <person name="Murakumo K"/>
            <person name="Nishida K"/>
            <person name="Terakita A"/>
            <person name="Kuratani S"/>
            <person name="Sato K"/>
            <person name="Hyodo S Kuraku.S."/>
        </authorList>
    </citation>
    <scope>NUCLEOTIDE SEQUENCE [LARGE SCALE GENOMIC DNA]</scope>
</reference>
<dbReference type="PANTHER" id="PTHR24102:SF18">
    <property type="entry name" value="PHD FINGER PROTEIN 21B"/>
    <property type="match status" value="1"/>
</dbReference>
<evidence type="ECO:0000313" key="8">
    <source>
        <dbReference type="EMBL" id="GCC37967.1"/>
    </source>
</evidence>
<evidence type="ECO:0000256" key="3">
    <source>
        <dbReference type="ARBA" id="ARBA00022833"/>
    </source>
</evidence>
<name>A0A401T5S0_CHIPU</name>
<gene>
    <name evidence="8" type="ORF">chiPu_0016477</name>
</gene>
<keyword evidence="6" id="KW-0732">Signal</keyword>
<comment type="caution">
    <text evidence="8">The sequence shown here is derived from an EMBL/GenBank/DDBJ whole genome shotgun (WGS) entry which is preliminary data.</text>
</comment>
<organism evidence="8 9">
    <name type="scientific">Chiloscyllium punctatum</name>
    <name type="common">Brownbanded bambooshark</name>
    <name type="synonym">Hemiscyllium punctatum</name>
    <dbReference type="NCBI Taxonomy" id="137246"/>
    <lineage>
        <taxon>Eukaryota</taxon>
        <taxon>Metazoa</taxon>
        <taxon>Chordata</taxon>
        <taxon>Craniata</taxon>
        <taxon>Vertebrata</taxon>
        <taxon>Chondrichthyes</taxon>
        <taxon>Elasmobranchii</taxon>
        <taxon>Galeomorphii</taxon>
        <taxon>Galeoidea</taxon>
        <taxon>Orectolobiformes</taxon>
        <taxon>Hemiscylliidae</taxon>
        <taxon>Chiloscyllium</taxon>
    </lineage>
</organism>
<dbReference type="OMA" id="VCMDQRD"/>
<evidence type="ECO:0000256" key="4">
    <source>
        <dbReference type="PROSITE-ProRule" id="PRU00146"/>
    </source>
</evidence>
<dbReference type="Pfam" id="PF00628">
    <property type="entry name" value="PHD"/>
    <property type="match status" value="1"/>
</dbReference>
<keyword evidence="3" id="KW-0862">Zinc</keyword>
<dbReference type="AlphaFoldDB" id="A0A401T5S0"/>
<evidence type="ECO:0000256" key="5">
    <source>
        <dbReference type="SAM" id="MobiDB-lite"/>
    </source>
</evidence>
<feature type="region of interest" description="Disordered" evidence="5">
    <location>
        <begin position="254"/>
        <end position="284"/>
    </location>
</feature>
<evidence type="ECO:0000259" key="7">
    <source>
        <dbReference type="PROSITE" id="PS50016"/>
    </source>
</evidence>
<feature type="chain" id="PRO_5019583491" description="PHD-type domain-containing protein" evidence="6">
    <location>
        <begin position="19"/>
        <end position="548"/>
    </location>
</feature>
<protein>
    <recommendedName>
        <fullName evidence="7">PHD-type domain-containing protein</fullName>
    </recommendedName>
</protein>
<keyword evidence="2 4" id="KW-0863">Zinc-finger</keyword>
<dbReference type="CDD" id="cd15523">
    <property type="entry name" value="PHD_PHF21A"/>
    <property type="match status" value="1"/>
</dbReference>
<feature type="signal peptide" evidence="6">
    <location>
        <begin position="1"/>
        <end position="18"/>
    </location>
</feature>
<keyword evidence="9" id="KW-1185">Reference proteome</keyword>
<dbReference type="OrthoDB" id="336088at2759"/>
<evidence type="ECO:0000313" key="9">
    <source>
        <dbReference type="Proteomes" id="UP000287033"/>
    </source>
</evidence>
<dbReference type="GO" id="GO:0008270">
    <property type="term" value="F:zinc ion binding"/>
    <property type="evidence" value="ECO:0007669"/>
    <property type="project" value="UniProtKB-KW"/>
</dbReference>
<evidence type="ECO:0000256" key="1">
    <source>
        <dbReference type="ARBA" id="ARBA00022723"/>
    </source>
</evidence>
<dbReference type="STRING" id="137246.A0A401T5S0"/>
<dbReference type="Gene3D" id="3.30.40.10">
    <property type="entry name" value="Zinc/RING finger domain, C3HC4 (zinc finger)"/>
    <property type="match status" value="1"/>
</dbReference>
<accession>A0A401T5S0</accession>
<dbReference type="InterPro" id="IPR011011">
    <property type="entry name" value="Znf_FYVE_PHD"/>
</dbReference>
<dbReference type="InterPro" id="IPR013083">
    <property type="entry name" value="Znf_RING/FYVE/PHD"/>
</dbReference>
<dbReference type="PROSITE" id="PS50016">
    <property type="entry name" value="ZF_PHD_2"/>
    <property type="match status" value="1"/>
</dbReference>
<dbReference type="PROSITE" id="PS01359">
    <property type="entry name" value="ZF_PHD_1"/>
    <property type="match status" value="1"/>
</dbReference>
<keyword evidence="1" id="KW-0479">Metal-binding</keyword>
<dbReference type="SUPFAM" id="SSF57903">
    <property type="entry name" value="FYVE/PHD zinc finger"/>
    <property type="match status" value="1"/>
</dbReference>
<dbReference type="EMBL" id="BEZZ01001085">
    <property type="protein sequence ID" value="GCC37967.1"/>
    <property type="molecule type" value="Genomic_DNA"/>
</dbReference>